<dbReference type="STRING" id="1117943.SFHH103_01659"/>
<dbReference type="NCBIfam" id="TIGR01563">
    <property type="entry name" value="gp16_SPP1"/>
    <property type="match status" value="1"/>
</dbReference>
<organism evidence="1 2">
    <name type="scientific">Sinorhizobium fredii (strain HH103)</name>
    <dbReference type="NCBI Taxonomy" id="1117943"/>
    <lineage>
        <taxon>Bacteria</taxon>
        <taxon>Pseudomonadati</taxon>
        <taxon>Pseudomonadota</taxon>
        <taxon>Alphaproteobacteria</taxon>
        <taxon>Hyphomicrobiales</taxon>
        <taxon>Rhizobiaceae</taxon>
        <taxon>Sinorhizobium/Ensifer group</taxon>
        <taxon>Sinorhizobium</taxon>
    </lineage>
</organism>
<gene>
    <name evidence="1" type="ordered locus">SFHH103_01659</name>
</gene>
<protein>
    <recommendedName>
        <fullName evidence="3">Head-tail adaptor protein</fullName>
    </recommendedName>
</protein>
<dbReference type="InterPro" id="IPR038666">
    <property type="entry name" value="SSP1_head-tail_sf"/>
</dbReference>
<reference evidence="1 2" key="1">
    <citation type="journal article" date="2012" name="J. Bacteriol.">
        <title>Genome sequence of the soybean symbiont Sinorhizobium fredii HH103.</title>
        <authorList>
            <person name="Weidner S."/>
            <person name="Becker A."/>
            <person name="Bonilla I."/>
            <person name="Jaenicke S."/>
            <person name="Lloret J."/>
            <person name="Margaret I."/>
            <person name="Puhler A."/>
            <person name="Ruiz-Sainz J.E."/>
            <person name="Schneiker-Bekel S."/>
            <person name="Szczepanowski R."/>
            <person name="Vinardell J.M."/>
            <person name="Zehner S."/>
            <person name="Gottfert M."/>
        </authorList>
    </citation>
    <scope>NUCLEOTIDE SEQUENCE [LARGE SCALE GENOMIC DNA]</scope>
    <source>
        <strain evidence="1 2">HH103</strain>
    </source>
</reference>
<name>G9A7C6_SINF1</name>
<dbReference type="RefSeq" id="WP_014328619.1">
    <property type="nucleotide sequence ID" value="NC_016812.1"/>
</dbReference>
<dbReference type="Gene3D" id="2.40.10.270">
    <property type="entry name" value="Bacteriophage SPP1 head-tail adaptor protein"/>
    <property type="match status" value="1"/>
</dbReference>
<dbReference type="Proteomes" id="UP000007735">
    <property type="component" value="Chromosome"/>
</dbReference>
<dbReference type="Pfam" id="PF05521">
    <property type="entry name" value="Phage_HCP"/>
    <property type="match status" value="1"/>
</dbReference>
<dbReference type="AlphaFoldDB" id="G9A7C6"/>
<dbReference type="eggNOG" id="COG5614">
    <property type="taxonomic scope" value="Bacteria"/>
</dbReference>
<sequence>MPAIGKLDRRITIERETETGRNEVNEPILEWTALATVWARRRDASDGEREAAGQLGSTLMSRFVVRSSSVTRTVTPVDRLNYSGATWNILGVKEAEEGRNRFIEITTIKDAD</sequence>
<accession>G9A7C6</accession>
<proteinExistence type="predicted"/>
<dbReference type="HOGENOM" id="CLU_147810_6_0_5"/>
<dbReference type="EMBL" id="HE616890">
    <property type="protein sequence ID" value="CCE96156.1"/>
    <property type="molecule type" value="Genomic_DNA"/>
</dbReference>
<dbReference type="KEGG" id="sfh:SFHH103_01659"/>
<evidence type="ECO:0000313" key="2">
    <source>
        <dbReference type="Proteomes" id="UP000007735"/>
    </source>
</evidence>
<dbReference type="PATRIC" id="fig|380.5.peg.1762"/>
<evidence type="ECO:0008006" key="3">
    <source>
        <dbReference type="Google" id="ProtNLM"/>
    </source>
</evidence>
<dbReference type="InterPro" id="IPR008767">
    <property type="entry name" value="Phage_SPP1_head-tail_adaptor"/>
</dbReference>
<evidence type="ECO:0000313" key="1">
    <source>
        <dbReference type="EMBL" id="CCE96156.1"/>
    </source>
</evidence>